<reference evidence="1 2" key="1">
    <citation type="journal article" date="2023" name="J. Phycol.">
        <title>Chrysosporum ovalisporum is synonymous with the true-branching cyanobacterium Umezakia natans (Nostocales/Aphanizomenonaceae).</title>
        <authorList>
            <person name="McGregor G.B."/>
            <person name="Sendall B.C."/>
            <person name="Niiyama Y."/>
            <person name="Tuji A."/>
            <person name="Willis A."/>
        </authorList>
    </citation>
    <scope>NUCLEOTIDE SEQUENCE [LARGE SCALE GENOMIC DNA]</scope>
    <source>
        <strain evidence="1 2">FSS-62</strain>
    </source>
</reference>
<sequence>MPEQRTSNLTKKYVCAGNITSSKPTKATSTAVSHQSQLMAGLGHLLSGISALSAGLLTV</sequence>
<dbReference type="AlphaFoldDB" id="A0AA43H002"/>
<evidence type="ECO:0000313" key="1">
    <source>
        <dbReference type="EMBL" id="MDH6064382.1"/>
    </source>
</evidence>
<evidence type="ECO:0000313" key="2">
    <source>
        <dbReference type="Proteomes" id="UP001159370"/>
    </source>
</evidence>
<organism evidence="1 2">
    <name type="scientific">Umezakia ovalisporum FSS-62</name>
    <dbReference type="NCBI Taxonomy" id="2971776"/>
    <lineage>
        <taxon>Bacteria</taxon>
        <taxon>Bacillati</taxon>
        <taxon>Cyanobacteriota</taxon>
        <taxon>Cyanophyceae</taxon>
        <taxon>Nostocales</taxon>
        <taxon>Nodulariaceae</taxon>
        <taxon>Umezakia</taxon>
    </lineage>
</organism>
<protein>
    <submittedName>
        <fullName evidence="1">Uncharacterized protein</fullName>
    </submittedName>
</protein>
<name>A0AA43H002_9CYAN</name>
<dbReference type="GeneID" id="83685169"/>
<comment type="caution">
    <text evidence="1">The sequence shown here is derived from an EMBL/GenBank/DDBJ whole genome shotgun (WGS) entry which is preliminary data.</text>
</comment>
<dbReference type="Proteomes" id="UP001159370">
    <property type="component" value="Unassembled WGS sequence"/>
</dbReference>
<dbReference type="EMBL" id="JANQDL010000077">
    <property type="protein sequence ID" value="MDH6064382.1"/>
    <property type="molecule type" value="Genomic_DNA"/>
</dbReference>
<proteinExistence type="predicted"/>
<dbReference type="RefSeq" id="WP_280651977.1">
    <property type="nucleotide sequence ID" value="NZ_JANQDL010000077.1"/>
</dbReference>
<accession>A0AA43H002</accession>
<gene>
    <name evidence="1" type="ORF">NWP23_11505</name>
</gene>